<dbReference type="GO" id="GO:0046872">
    <property type="term" value="F:metal ion binding"/>
    <property type="evidence" value="ECO:0007669"/>
    <property type="project" value="InterPro"/>
</dbReference>
<evidence type="ECO:0000256" key="1">
    <source>
        <dbReference type="ARBA" id="ARBA00022598"/>
    </source>
</evidence>
<dbReference type="Gene3D" id="3.30.470.20">
    <property type="entry name" value="ATP-grasp fold, B domain"/>
    <property type="match status" value="1"/>
</dbReference>
<dbReference type="InterPro" id="IPR051538">
    <property type="entry name" value="Acyl-CoA_Synth/Transferase"/>
</dbReference>
<keyword evidence="1 7" id="KW-0436">Ligase</keyword>
<comment type="caution">
    <text evidence="7">The sequence shown here is derived from an EMBL/GenBank/DDBJ whole genome shotgun (WGS) entry which is preliminary data.</text>
</comment>
<reference evidence="7 8" key="1">
    <citation type="submission" date="2020-07" db="EMBL/GenBank/DDBJ databases">
        <title>Taxonomic revisions and descriptions of new bacterial species based on genomic comparisons in the high-G+C-content subgroup of the family Alcaligenaceae.</title>
        <authorList>
            <person name="Szabo A."/>
            <person name="Felfoldi T."/>
        </authorList>
    </citation>
    <scope>NUCLEOTIDE SEQUENCE [LARGE SCALE GENOMIC DNA]</scope>
    <source>
        <strain evidence="7 8">DSM 25264</strain>
    </source>
</reference>
<dbReference type="SUPFAM" id="SSF52210">
    <property type="entry name" value="Succinyl-CoA synthetase domains"/>
    <property type="match status" value="2"/>
</dbReference>
<organism evidence="7 8">
    <name type="scientific">Allopusillimonas soli</name>
    <dbReference type="NCBI Taxonomy" id="659016"/>
    <lineage>
        <taxon>Bacteria</taxon>
        <taxon>Pseudomonadati</taxon>
        <taxon>Pseudomonadota</taxon>
        <taxon>Betaproteobacteria</taxon>
        <taxon>Burkholderiales</taxon>
        <taxon>Alcaligenaceae</taxon>
        <taxon>Allopusillimonas</taxon>
    </lineage>
</organism>
<dbReference type="SUPFAM" id="SSF56059">
    <property type="entry name" value="Glutathione synthetase ATP-binding domain-like"/>
    <property type="match status" value="1"/>
</dbReference>
<protein>
    <submittedName>
        <fullName evidence="7">Acetate--CoA ligase family protein</fullName>
    </submittedName>
</protein>
<dbReference type="Proteomes" id="UP000580517">
    <property type="component" value="Unassembled WGS sequence"/>
</dbReference>
<dbReference type="InterPro" id="IPR003781">
    <property type="entry name" value="CoA-bd"/>
</dbReference>
<keyword evidence="2 5" id="KW-0547">Nucleotide-binding</keyword>
<dbReference type="GO" id="GO:0005524">
    <property type="term" value="F:ATP binding"/>
    <property type="evidence" value="ECO:0007669"/>
    <property type="project" value="UniProtKB-UniRule"/>
</dbReference>
<dbReference type="OrthoDB" id="8664175at2"/>
<evidence type="ECO:0000256" key="5">
    <source>
        <dbReference type="PROSITE-ProRule" id="PRU00409"/>
    </source>
</evidence>
<dbReference type="GO" id="GO:0016874">
    <property type="term" value="F:ligase activity"/>
    <property type="evidence" value="ECO:0007669"/>
    <property type="project" value="UniProtKB-KW"/>
</dbReference>
<dbReference type="Pfam" id="PF13607">
    <property type="entry name" value="Succ_CoA_lig"/>
    <property type="match status" value="1"/>
</dbReference>
<evidence type="ECO:0000313" key="8">
    <source>
        <dbReference type="Proteomes" id="UP000580517"/>
    </source>
</evidence>
<evidence type="ECO:0000256" key="4">
    <source>
        <dbReference type="ARBA" id="ARBA00060888"/>
    </source>
</evidence>
<dbReference type="PANTHER" id="PTHR43334">
    <property type="entry name" value="ACETATE--COA LIGASE [ADP-FORMING]"/>
    <property type="match status" value="1"/>
</dbReference>
<dbReference type="SUPFAM" id="SSF51735">
    <property type="entry name" value="NAD(P)-binding Rossmann-fold domains"/>
    <property type="match status" value="1"/>
</dbReference>
<accession>A0A853F5V0</accession>
<gene>
    <name evidence="7" type="ORF">H0A68_03450</name>
</gene>
<dbReference type="InterPro" id="IPR036291">
    <property type="entry name" value="NAD(P)-bd_dom_sf"/>
</dbReference>
<dbReference type="Pfam" id="PF13380">
    <property type="entry name" value="CoA_binding_2"/>
    <property type="match status" value="1"/>
</dbReference>
<dbReference type="SMART" id="SM00881">
    <property type="entry name" value="CoA_binding"/>
    <property type="match status" value="1"/>
</dbReference>
<name>A0A853F5V0_9BURK</name>
<evidence type="ECO:0000256" key="2">
    <source>
        <dbReference type="ARBA" id="ARBA00022741"/>
    </source>
</evidence>
<dbReference type="PANTHER" id="PTHR43334:SF1">
    <property type="entry name" value="3-HYDROXYPROPIONATE--COA LIGASE [ADP-FORMING]"/>
    <property type="match status" value="1"/>
</dbReference>
<comment type="similarity">
    <text evidence="4">In the N-terminal section; belongs to the acetate CoA ligase alpha subunit family.</text>
</comment>
<feature type="domain" description="ATP-grasp" evidence="6">
    <location>
        <begin position="492"/>
        <end position="528"/>
    </location>
</feature>
<dbReference type="PROSITE" id="PS50975">
    <property type="entry name" value="ATP_GRASP"/>
    <property type="match status" value="1"/>
</dbReference>
<dbReference type="EMBL" id="JACCEW010000001">
    <property type="protein sequence ID" value="NYT35915.1"/>
    <property type="molecule type" value="Genomic_DNA"/>
</dbReference>
<dbReference type="InterPro" id="IPR032875">
    <property type="entry name" value="Succ_CoA_lig_flav_dom"/>
</dbReference>
<keyword evidence="3 5" id="KW-0067">ATP-binding</keyword>
<evidence type="ECO:0000256" key="3">
    <source>
        <dbReference type="ARBA" id="ARBA00022840"/>
    </source>
</evidence>
<dbReference type="InterPro" id="IPR013815">
    <property type="entry name" value="ATP_grasp_subdomain_1"/>
</dbReference>
<dbReference type="InterPro" id="IPR016102">
    <property type="entry name" value="Succinyl-CoA_synth-like"/>
</dbReference>
<keyword evidence="8" id="KW-1185">Reference proteome</keyword>
<evidence type="ECO:0000313" key="7">
    <source>
        <dbReference type="EMBL" id="NYT35915.1"/>
    </source>
</evidence>
<proteinExistence type="inferred from homology"/>
<evidence type="ECO:0000259" key="6">
    <source>
        <dbReference type="PROSITE" id="PS50975"/>
    </source>
</evidence>
<dbReference type="Gene3D" id="3.40.50.720">
    <property type="entry name" value="NAD(P)-binding Rossmann-like Domain"/>
    <property type="match status" value="1"/>
</dbReference>
<dbReference type="InterPro" id="IPR011761">
    <property type="entry name" value="ATP-grasp"/>
</dbReference>
<dbReference type="FunFam" id="3.30.1490.20:FF:000020">
    <property type="entry name" value="Protein lysine acetyltransferase"/>
    <property type="match status" value="1"/>
</dbReference>
<dbReference type="Gene3D" id="3.40.50.261">
    <property type="entry name" value="Succinyl-CoA synthetase domains"/>
    <property type="match status" value="2"/>
</dbReference>
<dbReference type="Gene3D" id="3.30.1490.20">
    <property type="entry name" value="ATP-grasp fold, A domain"/>
    <property type="match status" value="1"/>
</dbReference>
<dbReference type="AlphaFoldDB" id="A0A853F5V0"/>
<sequence length="718" mass="76751">MGDQNLSRLVSPRSVAVLGASDNPQSIGGRAVRNLLEFSAYAGGVYLVNPAREIVAGRRSWPDIESLPEIPDLVVVAVPAAAAVAALERCGQLGVRFAVLFTSGFGEGGGEGREYADRLLKIVESTGMRILGPNCPGLCNINQRIGFTFSPSFRNDLSAGPVGLATQGGGLGRNIMQSMDRGVGIGLWASTGNELDLQVADFIHYMAGKEDIRVIVALLEGIKDGPRFMRAARYAARIGKPVVAFKLGHSDYGRRAAQSHTASLTGSADINSAVFRQLGVVEVDDIDELIDTAWLLSRGLPNQMKPKIAVYCSSGGTAALAADAIGLAGIELAQFSAPTSEILGCNLPAYAAIANPVDTTTAVLKDMSIIDRTLIAVCNDPEVSLVLYPMALDYGDVTEATVRSIIKVNSESRVPIIPVWMSDRQGPGYQLLAASGLPPIRSIGKAVKAIKRWIDYGSWQKEGKREFMPKMLSAPEFVIEDAPSVMGEFQAKRWLRHSGIEIPRCEIAASPEAAISIASKLGYPVVAKVVGEDILHKSDVGGVRLGLASDCDLENAWNEIHANVQSSLPETHIDGILIEAMAPSGGLEMLIGLSRDPVMGLIITCGLGGVYVEVFKDVSRRMLPVDYEQASAMLKELRCYPLLTGMRGQPRRDIAALCHLLVKVSDFAVEHLNSLSEMDLNPVWVGREGQGAYPLDAVIVGWGLDARAAPLACRDGEN</sequence>
<dbReference type="Pfam" id="PF13549">
    <property type="entry name" value="ATP-grasp_5"/>
    <property type="match status" value="1"/>
</dbReference>